<gene>
    <name evidence="1" type="ORF">RR48_07334</name>
</gene>
<keyword evidence="2" id="KW-1185">Reference proteome</keyword>
<dbReference type="EMBL" id="KQ460075">
    <property type="protein sequence ID" value="KPJ17937.1"/>
    <property type="molecule type" value="Genomic_DNA"/>
</dbReference>
<organism evidence="1 2">
    <name type="scientific">Papilio machaon</name>
    <name type="common">Old World swallowtail butterfly</name>
    <dbReference type="NCBI Taxonomy" id="76193"/>
    <lineage>
        <taxon>Eukaryota</taxon>
        <taxon>Metazoa</taxon>
        <taxon>Ecdysozoa</taxon>
        <taxon>Arthropoda</taxon>
        <taxon>Hexapoda</taxon>
        <taxon>Insecta</taxon>
        <taxon>Pterygota</taxon>
        <taxon>Neoptera</taxon>
        <taxon>Endopterygota</taxon>
        <taxon>Lepidoptera</taxon>
        <taxon>Glossata</taxon>
        <taxon>Ditrysia</taxon>
        <taxon>Papilionoidea</taxon>
        <taxon>Papilionidae</taxon>
        <taxon>Papilioninae</taxon>
        <taxon>Papilio</taxon>
    </lineage>
</organism>
<reference evidence="1 2" key="1">
    <citation type="journal article" date="2015" name="Nat. Commun.">
        <title>Outbred genome sequencing and CRISPR/Cas9 gene editing in butterflies.</title>
        <authorList>
            <person name="Li X."/>
            <person name="Fan D."/>
            <person name="Zhang W."/>
            <person name="Liu G."/>
            <person name="Zhang L."/>
            <person name="Zhao L."/>
            <person name="Fang X."/>
            <person name="Chen L."/>
            <person name="Dong Y."/>
            <person name="Chen Y."/>
            <person name="Ding Y."/>
            <person name="Zhao R."/>
            <person name="Feng M."/>
            <person name="Zhu Y."/>
            <person name="Feng Y."/>
            <person name="Jiang X."/>
            <person name="Zhu D."/>
            <person name="Xiang H."/>
            <person name="Feng X."/>
            <person name="Li S."/>
            <person name="Wang J."/>
            <person name="Zhang G."/>
            <person name="Kronforst M.R."/>
            <person name="Wang W."/>
        </authorList>
    </citation>
    <scope>NUCLEOTIDE SEQUENCE [LARGE SCALE GENOMIC DNA]</scope>
    <source>
        <strain evidence="1">Ya'a_city_454_Pm</strain>
        <tissue evidence="1">Whole body</tissue>
    </source>
</reference>
<evidence type="ECO:0000313" key="2">
    <source>
        <dbReference type="Proteomes" id="UP000053240"/>
    </source>
</evidence>
<proteinExistence type="predicted"/>
<dbReference type="InParanoid" id="A0A194RK64"/>
<dbReference type="Proteomes" id="UP000053240">
    <property type="component" value="Unassembled WGS sequence"/>
</dbReference>
<accession>A0A194RK64</accession>
<sequence>MSTIAEKLCGDIVNPVLEQSSASSHYTDISKSQDASPTRSILIEKRKVVNNIIPKGKSAVVITKFRSRETVYNKVFTDKSINTIISGPLTSNIECMTNIRKRATCTCGRVMKPLRNDVKNVQTSKIQLCQADKSCYYCSGTESCITRCTQFSDVSETVKDNNSLRSYQISENPGTSRNRTCRPVYIDSQSARHWALTKYPKRGPDF</sequence>
<name>A0A194RK64_PAPMA</name>
<evidence type="ECO:0000313" key="1">
    <source>
        <dbReference type="EMBL" id="KPJ17937.1"/>
    </source>
</evidence>
<dbReference type="AlphaFoldDB" id="A0A194RK64"/>
<protein>
    <submittedName>
        <fullName evidence="1">Uncharacterized protein</fullName>
    </submittedName>
</protein>